<protein>
    <submittedName>
        <fullName evidence="2">Uncharacterized protein</fullName>
    </submittedName>
</protein>
<sequence>MKTYQSILIMIMMMSVMASCEKFGSDVEAPSVQVTVSPENPKVGDEVTITISTDAQYLSLFTGDEGKMFERSRIKAIMENDWNSFYEKGYRVSYAKNGEKTLFYKYFKNYQTVEEVKKDFEFFGAIENIQLIPYKKGDFPEALMEMSYIGTNQLKFTVSDRRIPSGIRMKPDIHILGGLDNQPGNTVIESRFVACDADRAIRKYSNDPWVAAYFGLHTEQLVDFAGHAAGYKYSTLMDERSYGAFQTNDPISGRPTEGFYKLGEMYNRDSYLQQFLNDGEKLVLRQVDMYVNGRPTYAAADDSPYKYDLDGDGIDEAYECELNPATGLPVHEADYAKYRGFQGDVYLSFIEMGTDEYEPWHTGVSLGSVYATGGIQKTYKYIYTEPGEFTITAVATNVGDKNYSGIDYSDQRSNSLNDYAHKRSLSTFKITVKN</sequence>
<proteinExistence type="predicted"/>
<name>A0A395W640_BACOV</name>
<evidence type="ECO:0000313" key="2">
    <source>
        <dbReference type="EMBL" id="RGS87633.1"/>
    </source>
</evidence>
<reference evidence="2 3" key="1">
    <citation type="submission" date="2018-08" db="EMBL/GenBank/DDBJ databases">
        <title>A genome reference for cultivated species of the human gut microbiota.</title>
        <authorList>
            <person name="Zou Y."/>
            <person name="Xue W."/>
            <person name="Luo G."/>
        </authorList>
    </citation>
    <scope>NUCLEOTIDE SEQUENCE [LARGE SCALE GENOMIC DNA]</scope>
    <source>
        <strain evidence="2 3">AF20-9LB</strain>
    </source>
</reference>
<organism evidence="2 3">
    <name type="scientific">Bacteroides ovatus</name>
    <dbReference type="NCBI Taxonomy" id="28116"/>
    <lineage>
        <taxon>Bacteria</taxon>
        <taxon>Pseudomonadati</taxon>
        <taxon>Bacteroidota</taxon>
        <taxon>Bacteroidia</taxon>
        <taxon>Bacteroidales</taxon>
        <taxon>Bacteroidaceae</taxon>
        <taxon>Bacteroides</taxon>
    </lineage>
</organism>
<dbReference type="RefSeq" id="WP_118418322.1">
    <property type="nucleotide sequence ID" value="NZ_JAQDLI010000002.1"/>
</dbReference>
<evidence type="ECO:0000256" key="1">
    <source>
        <dbReference type="SAM" id="SignalP"/>
    </source>
</evidence>
<keyword evidence="1" id="KW-0732">Signal</keyword>
<evidence type="ECO:0000313" key="3">
    <source>
        <dbReference type="Proteomes" id="UP000266492"/>
    </source>
</evidence>
<feature type="signal peptide" evidence="1">
    <location>
        <begin position="1"/>
        <end position="18"/>
    </location>
</feature>
<dbReference type="EMBL" id="QRVZ01000002">
    <property type="protein sequence ID" value="RGS87633.1"/>
    <property type="molecule type" value="Genomic_DNA"/>
</dbReference>
<dbReference type="AlphaFoldDB" id="A0A395W640"/>
<dbReference type="PROSITE" id="PS51257">
    <property type="entry name" value="PROKAR_LIPOPROTEIN"/>
    <property type="match status" value="1"/>
</dbReference>
<gene>
    <name evidence="2" type="ORF">DWX70_04100</name>
</gene>
<accession>A0A395W640</accession>
<comment type="caution">
    <text evidence="2">The sequence shown here is derived from an EMBL/GenBank/DDBJ whole genome shotgun (WGS) entry which is preliminary data.</text>
</comment>
<dbReference type="Proteomes" id="UP000266492">
    <property type="component" value="Unassembled WGS sequence"/>
</dbReference>
<feature type="chain" id="PRO_5017358579" evidence="1">
    <location>
        <begin position="19"/>
        <end position="434"/>
    </location>
</feature>